<evidence type="ECO:0000313" key="5">
    <source>
        <dbReference type="Proteomes" id="UP000512167"/>
    </source>
</evidence>
<accession>A0A7L6N362</accession>
<dbReference type="Pfam" id="PF09479">
    <property type="entry name" value="Flg_new"/>
    <property type="match status" value="2"/>
</dbReference>
<dbReference type="RefSeq" id="WP_312032474.1">
    <property type="nucleotide sequence ID" value="NZ_CP051151.1"/>
</dbReference>
<comment type="subcellular location">
    <subcellularLocation>
        <location evidence="1">Cell envelope</location>
    </subcellularLocation>
</comment>
<dbReference type="InterPro" id="IPR042229">
    <property type="entry name" value="Listeria/Bacterioides_rpt_sf"/>
</dbReference>
<evidence type="ECO:0000256" key="3">
    <source>
        <dbReference type="SAM" id="SignalP"/>
    </source>
</evidence>
<dbReference type="PROSITE" id="PS51257">
    <property type="entry name" value="PROKAR_LIPOPROTEIN"/>
    <property type="match status" value="1"/>
</dbReference>
<dbReference type="Gene3D" id="2.60.40.4270">
    <property type="entry name" value="Listeria-Bacteroides repeat domain"/>
    <property type="match status" value="2"/>
</dbReference>
<name>A0A7L6N362_9MOLU</name>
<sequence length="439" mass="48790">MIRKLKYVFLLFFLIGLSSCAGTNTNLTKIDNNLTTNASTERPTNDFENTTDQTTTTETTTYEITTTEPTIETTTNEITSNFMTTEQPTTSENQKTTQPITEEPTTVQPTETPTEEPTIKEPTTQVPTTQPTSVEPTTVEPTTEAPTIHYVTITFSNMAGALGTTSIEGIAGNPFSLPDDPTRSGYVFDGWYLEDTFNTVFNINEFPQNNLTVYAKWQKLITIYFETLNGSSSTPFVTGLPGDSYVLPNEPVRSGYVFDGWYMDQSYTTPLTLSSIPNNDTTVYAKWVEEVTVIDEIIAVLENDFGFTCLNNVCELEEYSWLTYTFNLNNITFTKASIDNDSSGDQQTKTEIVVIDSDWSVEYNVSITYLSTQKASMRVTGNGLTGSYKVRSFSSNYLSESNMYDDAIQFIDGPYGSGAVGLLKYILQAADLTLDDLQS</sequence>
<dbReference type="NCBIfam" id="TIGR02543">
    <property type="entry name" value="List_Bact_rpt"/>
    <property type="match status" value="2"/>
</dbReference>
<feature type="region of interest" description="Disordered" evidence="2">
    <location>
        <begin position="35"/>
        <end position="57"/>
    </location>
</feature>
<feature type="compositionally biased region" description="Low complexity" evidence="2">
    <location>
        <begin position="46"/>
        <end position="57"/>
    </location>
</feature>
<dbReference type="GO" id="GO:0030313">
    <property type="term" value="C:cell envelope"/>
    <property type="evidence" value="ECO:0007669"/>
    <property type="project" value="UniProtKB-SubCell"/>
</dbReference>
<dbReference type="Proteomes" id="UP000512167">
    <property type="component" value="Chromosome"/>
</dbReference>
<evidence type="ECO:0000313" key="4">
    <source>
        <dbReference type="EMBL" id="QLY39981.1"/>
    </source>
</evidence>
<evidence type="ECO:0000256" key="1">
    <source>
        <dbReference type="ARBA" id="ARBA00004196"/>
    </source>
</evidence>
<proteinExistence type="predicted"/>
<dbReference type="InterPro" id="IPR013378">
    <property type="entry name" value="InlB-like_B-rpt"/>
</dbReference>
<dbReference type="EMBL" id="CP051151">
    <property type="protein sequence ID" value="QLY39981.1"/>
    <property type="molecule type" value="Genomic_DNA"/>
</dbReference>
<dbReference type="AlphaFoldDB" id="A0A7L6N362"/>
<keyword evidence="5" id="KW-1185">Reference proteome</keyword>
<protein>
    <recommendedName>
        <fullName evidence="6">InlB B-repeat-containing protein</fullName>
    </recommendedName>
</protein>
<feature type="region of interest" description="Disordered" evidence="2">
    <location>
        <begin position="85"/>
        <end position="141"/>
    </location>
</feature>
<evidence type="ECO:0000256" key="2">
    <source>
        <dbReference type="SAM" id="MobiDB-lite"/>
    </source>
</evidence>
<evidence type="ECO:0008006" key="6">
    <source>
        <dbReference type="Google" id="ProtNLM"/>
    </source>
</evidence>
<reference evidence="4 5" key="1">
    <citation type="submission" date="2020-04" db="EMBL/GenBank/DDBJ databases">
        <authorList>
            <person name="Zheng R.K."/>
            <person name="Sun C.M."/>
        </authorList>
    </citation>
    <scope>NUCLEOTIDE SEQUENCE [LARGE SCALE GENOMIC DNA]</scope>
    <source>
        <strain evidence="5">zrk29</strain>
    </source>
</reference>
<dbReference type="KEGG" id="tbk:HF295_03545"/>
<feature type="compositionally biased region" description="Low complexity" evidence="2">
    <location>
        <begin position="94"/>
        <end position="141"/>
    </location>
</feature>
<feature type="chain" id="PRO_5029593949" description="InlB B-repeat-containing protein" evidence="3">
    <location>
        <begin position="22"/>
        <end position="439"/>
    </location>
</feature>
<keyword evidence="3" id="KW-0732">Signal</keyword>
<feature type="signal peptide" evidence="3">
    <location>
        <begin position="1"/>
        <end position="21"/>
    </location>
</feature>
<organism evidence="4 5">
    <name type="scientific">Hujiaoplasma nucleasis</name>
    <dbReference type="NCBI Taxonomy" id="2725268"/>
    <lineage>
        <taxon>Bacteria</taxon>
        <taxon>Bacillati</taxon>
        <taxon>Mycoplasmatota</taxon>
        <taxon>Mollicutes</taxon>
        <taxon>Candidatus Izemoplasmatales</taxon>
        <taxon>Hujiaoplasmataceae</taxon>
        <taxon>Hujiaoplasma</taxon>
    </lineage>
</organism>
<gene>
    <name evidence="4" type="ORF">HF295_03545</name>
</gene>